<dbReference type="EMBL" id="NJHN03000123">
    <property type="protein sequence ID" value="KAH9413116.1"/>
    <property type="molecule type" value="Genomic_DNA"/>
</dbReference>
<comment type="similarity">
    <text evidence="2">Belongs to the JIP scaffold family.</text>
</comment>
<keyword evidence="3 5" id="KW-0728">SH3 domain</keyword>
<evidence type="ECO:0000313" key="9">
    <source>
        <dbReference type="EMBL" id="KAH9413116.1"/>
    </source>
</evidence>
<proteinExistence type="inferred from homology"/>
<dbReference type="PROSITE" id="PS50002">
    <property type="entry name" value="SH3"/>
    <property type="match status" value="1"/>
</dbReference>
<dbReference type="PANTHER" id="PTHR47437:SF4">
    <property type="entry name" value="JNK-INTERACTING PROTEIN 1-LIKE PROTEIN"/>
    <property type="match status" value="1"/>
</dbReference>
<evidence type="ECO:0000256" key="4">
    <source>
        <dbReference type="ARBA" id="ARBA00022490"/>
    </source>
</evidence>
<dbReference type="Proteomes" id="UP000887458">
    <property type="component" value="Unassembled WGS sequence"/>
</dbReference>
<dbReference type="InterPro" id="IPR001452">
    <property type="entry name" value="SH3_domain"/>
</dbReference>
<dbReference type="PROSITE" id="PS01179">
    <property type="entry name" value="PID"/>
    <property type="match status" value="1"/>
</dbReference>
<feature type="region of interest" description="Disordered" evidence="6">
    <location>
        <begin position="236"/>
        <end position="272"/>
    </location>
</feature>
<organism evidence="9 10">
    <name type="scientific">Dermatophagoides pteronyssinus</name>
    <name type="common">European house dust mite</name>
    <dbReference type="NCBI Taxonomy" id="6956"/>
    <lineage>
        <taxon>Eukaryota</taxon>
        <taxon>Metazoa</taxon>
        <taxon>Ecdysozoa</taxon>
        <taxon>Arthropoda</taxon>
        <taxon>Chelicerata</taxon>
        <taxon>Arachnida</taxon>
        <taxon>Acari</taxon>
        <taxon>Acariformes</taxon>
        <taxon>Sarcoptiformes</taxon>
        <taxon>Astigmata</taxon>
        <taxon>Psoroptidia</taxon>
        <taxon>Analgoidea</taxon>
        <taxon>Pyroglyphidae</taxon>
        <taxon>Dermatophagoidinae</taxon>
        <taxon>Dermatophagoides</taxon>
    </lineage>
</organism>
<dbReference type="SMART" id="SM00462">
    <property type="entry name" value="PTB"/>
    <property type="match status" value="1"/>
</dbReference>
<dbReference type="InterPro" id="IPR047178">
    <property type="entry name" value="JIP1_scaffold"/>
</dbReference>
<dbReference type="InterPro" id="IPR036028">
    <property type="entry name" value="SH3-like_dom_sf"/>
</dbReference>
<dbReference type="Gene3D" id="2.30.30.40">
    <property type="entry name" value="SH3 Domains"/>
    <property type="match status" value="1"/>
</dbReference>
<feature type="region of interest" description="Disordered" evidence="6">
    <location>
        <begin position="287"/>
        <end position="325"/>
    </location>
</feature>
<name>A0ABQ8IS17_DERPT</name>
<evidence type="ECO:0000259" key="8">
    <source>
        <dbReference type="PROSITE" id="PS50002"/>
    </source>
</evidence>
<keyword evidence="10" id="KW-1185">Reference proteome</keyword>
<protein>
    <submittedName>
        <fullName evidence="9">C-Jun-amino-terminal kinase-interacting protein 1</fullName>
    </submittedName>
</protein>
<feature type="region of interest" description="Disordered" evidence="6">
    <location>
        <begin position="164"/>
        <end position="187"/>
    </location>
</feature>
<feature type="domain" description="PID" evidence="7">
    <location>
        <begin position="416"/>
        <end position="566"/>
    </location>
</feature>
<evidence type="ECO:0000256" key="2">
    <source>
        <dbReference type="ARBA" id="ARBA00009866"/>
    </source>
</evidence>
<evidence type="ECO:0000256" key="5">
    <source>
        <dbReference type="PROSITE-ProRule" id="PRU00192"/>
    </source>
</evidence>
<dbReference type="InterPro" id="IPR011993">
    <property type="entry name" value="PH-like_dom_sf"/>
</dbReference>
<accession>A0ABQ8IS17</accession>
<dbReference type="GO" id="GO:0016301">
    <property type="term" value="F:kinase activity"/>
    <property type="evidence" value="ECO:0007669"/>
    <property type="project" value="UniProtKB-KW"/>
</dbReference>
<gene>
    <name evidence="9" type="primary">MAPK8IP1</name>
    <name evidence="9" type="ORF">DERP_006802</name>
</gene>
<comment type="subcellular location">
    <subcellularLocation>
        <location evidence="1">Cytoplasm</location>
    </subcellularLocation>
</comment>
<dbReference type="SMART" id="SM00326">
    <property type="entry name" value="SH3"/>
    <property type="match status" value="1"/>
</dbReference>
<dbReference type="SUPFAM" id="SSF50044">
    <property type="entry name" value="SH3-domain"/>
    <property type="match status" value="1"/>
</dbReference>
<dbReference type="SUPFAM" id="SSF50729">
    <property type="entry name" value="PH domain-like"/>
    <property type="match status" value="1"/>
</dbReference>
<feature type="compositionally biased region" description="Low complexity" evidence="6">
    <location>
        <begin position="258"/>
        <end position="271"/>
    </location>
</feature>
<reference evidence="9 10" key="2">
    <citation type="journal article" date="2022" name="Mol. Biol. Evol.">
        <title>Comparative Genomics Reveals Insights into the Divergent Evolution of Astigmatic Mites and Household Pest Adaptations.</title>
        <authorList>
            <person name="Xiong Q."/>
            <person name="Wan A.T."/>
            <person name="Liu X."/>
            <person name="Fung C.S."/>
            <person name="Xiao X."/>
            <person name="Malainual N."/>
            <person name="Hou J."/>
            <person name="Wang L."/>
            <person name="Wang M."/>
            <person name="Yang K.Y."/>
            <person name="Cui Y."/>
            <person name="Leung E.L."/>
            <person name="Nong W."/>
            <person name="Shin S.K."/>
            <person name="Au S.W."/>
            <person name="Jeong K.Y."/>
            <person name="Chew F.T."/>
            <person name="Hui J.H."/>
            <person name="Leung T.F."/>
            <person name="Tungtrongchitr A."/>
            <person name="Zhong N."/>
            <person name="Liu Z."/>
            <person name="Tsui S.K."/>
        </authorList>
    </citation>
    <scope>NUCLEOTIDE SEQUENCE [LARGE SCALE GENOMIC DNA]</scope>
    <source>
        <strain evidence="9">Derp</strain>
    </source>
</reference>
<evidence type="ECO:0000256" key="3">
    <source>
        <dbReference type="ARBA" id="ARBA00022443"/>
    </source>
</evidence>
<keyword evidence="9" id="KW-0418">Kinase</keyword>
<evidence type="ECO:0000259" key="7">
    <source>
        <dbReference type="PROSITE" id="PS01179"/>
    </source>
</evidence>
<dbReference type="Gene3D" id="2.30.29.30">
    <property type="entry name" value="Pleckstrin-homology domain (PH domain)/Phosphotyrosine-binding domain (PTB)"/>
    <property type="match status" value="1"/>
</dbReference>
<feature type="region of interest" description="Disordered" evidence="6">
    <location>
        <begin position="1"/>
        <end position="24"/>
    </location>
</feature>
<reference evidence="9 10" key="1">
    <citation type="journal article" date="2018" name="J. Allergy Clin. Immunol.">
        <title>High-quality assembly of Dermatophagoides pteronyssinus genome and transcriptome reveals a wide range of novel allergens.</title>
        <authorList>
            <person name="Liu X.Y."/>
            <person name="Yang K.Y."/>
            <person name="Wang M.Q."/>
            <person name="Kwok J.S."/>
            <person name="Zeng X."/>
            <person name="Yang Z."/>
            <person name="Xiao X.J."/>
            <person name="Lau C.P."/>
            <person name="Li Y."/>
            <person name="Huang Z.M."/>
            <person name="Ba J.G."/>
            <person name="Yim A.K."/>
            <person name="Ouyang C.Y."/>
            <person name="Ngai S.M."/>
            <person name="Chan T.F."/>
            <person name="Leung E.L."/>
            <person name="Liu L."/>
            <person name="Liu Z.G."/>
            <person name="Tsui S.K."/>
        </authorList>
    </citation>
    <scope>NUCLEOTIDE SEQUENCE [LARGE SCALE GENOMIC DNA]</scope>
    <source>
        <strain evidence="9">Derp</strain>
    </source>
</reference>
<evidence type="ECO:0000256" key="1">
    <source>
        <dbReference type="ARBA" id="ARBA00004496"/>
    </source>
</evidence>
<evidence type="ECO:0000313" key="10">
    <source>
        <dbReference type="Proteomes" id="UP000887458"/>
    </source>
</evidence>
<dbReference type="Pfam" id="PF00018">
    <property type="entry name" value="SH3_1"/>
    <property type="match status" value="1"/>
</dbReference>
<dbReference type="Pfam" id="PF00640">
    <property type="entry name" value="PID"/>
    <property type="match status" value="1"/>
</dbReference>
<sequence>MASTSTMTSGIENPMNSTNSYKQKSSKPFMKLNLETIPDSFKTKVSMQHQCYRLVPDDLLSPNDEDDYENDVKDNDYLTSDKKIFNSTPKNNCQHKRRQLPKIPSDKKPFGKIWQMGQNSIDQQSKNLAKSLRWKLTMANMLLEIKTDSSTGKTLSIKMLNDDYVDDDDNNKVKENDNNNDYGNNDKENIIFSSTEQQHSQQKQTNNLISTISDDHSSLDWSHDDTMSMMMMLSPDKSSLTTEQSSHRQHHSRLTNTSSDSGVSSNIDSPSTTAISSFNEKIEFFESKSSMTSNDANDDCDNEGDEQKSQLQQSQSETNLKPVNKLPDATHRALFKFCARHPDEIDLQIGDAIYLYEEFDDQWSDGLNLRTGYRGIFPSSLVIDVNYSEFMFETDTNPIFHDSNPFIDFRIQRDRFNLDFLGSIEVFKAKGEDVLDESIRRVSIGVQQSTMKSPAKFSMNNPFNCLIEVSDIGIRMIDNSSNITNLTNKSRTTSNKHDYFFALVQITYCGYQFKNNVYYFAFITRHPSIQTRFACHVFKGVDCSNTRDVAESVGRAFHRFYNRFVQITFPMDTTFN</sequence>
<feature type="domain" description="SH3" evidence="8">
    <location>
        <begin position="326"/>
        <end position="387"/>
    </location>
</feature>
<evidence type="ECO:0000256" key="6">
    <source>
        <dbReference type="SAM" id="MobiDB-lite"/>
    </source>
</evidence>
<keyword evidence="4" id="KW-0963">Cytoplasm</keyword>
<feature type="compositionally biased region" description="Polar residues" evidence="6">
    <location>
        <begin position="1"/>
        <end position="23"/>
    </location>
</feature>
<dbReference type="InterPro" id="IPR006020">
    <property type="entry name" value="PTB/PI_dom"/>
</dbReference>
<dbReference type="PANTHER" id="PTHR47437">
    <property type="entry name" value="JNK-INTERACTING PROTEIN 1-LIKE PROTEIN"/>
    <property type="match status" value="1"/>
</dbReference>
<keyword evidence="9" id="KW-0808">Transferase</keyword>
<comment type="caution">
    <text evidence="9">The sequence shown here is derived from an EMBL/GenBank/DDBJ whole genome shotgun (WGS) entry which is preliminary data.</text>
</comment>